<protein>
    <submittedName>
        <fullName evidence="2">(apollo) hypothetical protein</fullName>
    </submittedName>
</protein>
<evidence type="ECO:0000313" key="3">
    <source>
        <dbReference type="Proteomes" id="UP000691718"/>
    </source>
</evidence>
<feature type="compositionally biased region" description="Basic and acidic residues" evidence="1">
    <location>
        <begin position="54"/>
        <end position="63"/>
    </location>
</feature>
<feature type="region of interest" description="Disordered" evidence="1">
    <location>
        <begin position="223"/>
        <end position="245"/>
    </location>
</feature>
<dbReference type="OrthoDB" id="7701360at2759"/>
<feature type="region of interest" description="Disordered" evidence="1">
    <location>
        <begin position="627"/>
        <end position="647"/>
    </location>
</feature>
<feature type="compositionally biased region" description="Low complexity" evidence="1">
    <location>
        <begin position="1"/>
        <end position="10"/>
    </location>
</feature>
<feature type="compositionally biased region" description="Polar residues" evidence="1">
    <location>
        <begin position="37"/>
        <end position="53"/>
    </location>
</feature>
<comment type="caution">
    <text evidence="2">The sequence shown here is derived from an EMBL/GenBank/DDBJ whole genome shotgun (WGS) entry which is preliminary data.</text>
</comment>
<feature type="compositionally biased region" description="Basic and acidic residues" evidence="1">
    <location>
        <begin position="293"/>
        <end position="302"/>
    </location>
</feature>
<evidence type="ECO:0000313" key="2">
    <source>
        <dbReference type="EMBL" id="CAG4987972.1"/>
    </source>
</evidence>
<evidence type="ECO:0000256" key="1">
    <source>
        <dbReference type="SAM" id="MobiDB-lite"/>
    </source>
</evidence>
<feature type="compositionally biased region" description="Low complexity" evidence="1">
    <location>
        <begin position="2131"/>
        <end position="2157"/>
    </location>
</feature>
<feature type="compositionally biased region" description="Polar residues" evidence="1">
    <location>
        <begin position="276"/>
        <end position="292"/>
    </location>
</feature>
<dbReference type="Proteomes" id="UP000691718">
    <property type="component" value="Unassembled WGS sequence"/>
</dbReference>
<feature type="region of interest" description="Disordered" evidence="1">
    <location>
        <begin position="271"/>
        <end position="345"/>
    </location>
</feature>
<sequence length="2521" mass="277221">MKDVQPTFRPRSSRRREEPPTSTPRDINRTRSRTKISDTYSSPTVTEQSPTKNGRNERFDSRTTNRLRSRPIEAEANVVSSYAGQDTTVKSKSRPINRRPQSTTTTAPLVLSSPDIEDNRIRDISNRKTQYSSTQTSLKISSPVIDDKKTIESNFDDFTRIIPKEEDITSAQFKRRSTTTKTIQSVTSSTPKLIRSRGRINTRTNVKLEDTASSGATNALIVAEKISTSETPSENTRNSRKLRYRTRLSETDTNLTGDGILSSNEVIKPVQKKRTFNSQSESRTISTNLSEKNIQRNTERSPSKSTTLKTTRVVRRPLTKGKDNTVPSRMKSKLKTSDEIGDDDNYPESFKALIQTKNASTQLSSPSSESLSVKATHKVNTYTQPILPFNTVRDLENTTRFRSKLNTTESELKNGTTEDSITTVTDSYTTKSQEYRVRGSYVPKFRKLSSLNVAFVTKSTSSSPVTEKSYKFNRKLKTTATEEPVSENLVKNKRFESRQHLRKSSVRSPNYSRISFDKKDIRITEVATTNDRVKTAVNISVVSNKVKLPRTTYYSRLRNNINNDVTATTVTVPIVNETKIADKKMETTADMPLIFSLINKPVKNIIPNNLSEENHVERKEEFLIKVSSKESRESNTDNEVVTNAEESENRSVVKVFPTTQKYHANYKDKSIENDSDRKDYIVTTATPSIRNIQTRKYTRKIGKSKQKIETSSPLSTFKERTLRKYSDTFSKTTEASTNGIINDPEKPKGRFSSKYRASYLDKPFYKPTVPTVTPTTVVGEEIQLGDMNAISFTQTRSTISSADLKLSESLVKPSHVMNVEASNHSPSVTISIFDALAEILTSTPRIQISTTTEVPQQIFTDTVVKQTFNGVSNNNNVNSVTDLSSQGTSINTLMPVQITDQTTPNVLNRLTVGDRILPSLKEEEKFTPTSTSQSTSYPTLTTPISARKPFAIKILYSDTERLTDEFTTSSEHTTNQPTTDSTKMVYNTASDLLLSNKKLVSSELTSMLSNNIINIIQNLDEESRSKLSVDMVDMLRKLIPRAMNKLSSFSDTDVVPNTTPYSLEDIKDTENININENQNSSIDNNNLFQNVLNGNVNKTEDTFDLLDLAIDSQKAVNSSVYSQLFLSNTLSELESKTTVADIETTTEYVNNNTPASFDLSTTTLKTSSTTLDINIDTGTLSGLTKPTSVNNVETSTVSNPMIDSTIQPFSVPFVANSIIDKVPLNEINNTTPLIAISNKQFDETDNINIKDSSQISNFQLWVLSKKARVLNMIQQIIKEHNDEIANAPFTVLKEQANSLFSDRLTEIINTMDSKSESTVFDIDLTTPDFISDPVSNSLISTTQSEFPDKTTTETIISSLRTDITVPPMTVSTDLLPTNIPITELPSTTTSADVSEIIASQASSEIADALHSTKMNTELTTVEETTESQDTLKSTTPSTIAQVSTEVTTSLIDLESSTKTSLTESNLETTTQAGIETTTVTLVKETKSNDLITTIAQLNVATQRTIPKKDYVIFGILPNNTVIPSSAPNLKGTSSLGITTATIKPFADKITASHVLSLRTTTMLPSIHEILLNSLSSATKEEMVISSMMSSTREPRILTLDIDPETQQIRTEKPADGKGNAVFKFIPIDEVTVPPQNTNVLKLASTKAPIKYNTEKDIKTVTPISVTEINSPTSQIQKNIENMDKFTTMSDDGIDSQSSTPVIFTNSVTPNDIQVENLKPTKSSFLDNKEEFDRIMTTVKDEITELPATQLDTTKPLPIMSTTTIPQLAVNDMLKNDVANPTTASSANIFSINLETTAQDVVSISSTQSSDETFTTLDSAILPATTTMKIDSNKKQENSELLQSLQAVLSTTLNPKFLIATGQKLPDSYKPGGTIQTTTLRSIEDDIRQFEEDTKLLRVLLQATGRNPNELKIPSLGDIREIPAIMLKSNPITTTTTTLKTTSLPTTTTRTKTTTPIQTKTTTSSIDEEIKKLKEDTQLLQALLQITGQNTDLGQPVISKTTSNDQQSTVTEEIGISTTYPPIDRRLLTTTNFPEPLSTINARRVPETTRVTTDIPSTSTFSAEEDLEFLKNLKSVLNTNNINNDDPEAALANRVIALAVERSLSELQTGKQADSSRGSKNINSNSVNSMRTTTARTTSPTTRATTTTTFKPITTPSKITPSIEDDIKQFERDTKLLQALLKATGQDPSKFNIPTLPSIKVSPKVSSVVKEDLKQLSNLLASPSPLNEPFVPLTNKPSIITTIPTTTKTFGAKIAVKDNLKDVQDEAKLLQTLIKLKDAQETTTHKSKLAITGQSSDEALKKLIQQAKPTVMVSEATKSSISLSTEYGNSNDALLAALLKEQGFGPTTASSLDEQVRLAALLNQVVVTPKARRTTTLPPPPPAPRRPILDGIAWLWQQWRETEPGSGNGGTRTNKKRPASSSSSAASSSVAAPSRTNWFGSGPFVGNADETPSSNRIPLEPPRAVAAEQAPGGGQLVSAAINVTRAFSQFLGAAIQGAAQTVQSVIRAGQRAATDVYSNGSG</sequence>
<gene>
    <name evidence="2" type="ORF">PAPOLLO_LOCUS11550</name>
</gene>
<feature type="compositionally biased region" description="Polar residues" evidence="1">
    <location>
        <begin position="78"/>
        <end position="90"/>
    </location>
</feature>
<organism evidence="2 3">
    <name type="scientific">Parnassius apollo</name>
    <name type="common">Apollo butterfly</name>
    <name type="synonym">Papilio apollo</name>
    <dbReference type="NCBI Taxonomy" id="110799"/>
    <lineage>
        <taxon>Eukaryota</taxon>
        <taxon>Metazoa</taxon>
        <taxon>Ecdysozoa</taxon>
        <taxon>Arthropoda</taxon>
        <taxon>Hexapoda</taxon>
        <taxon>Insecta</taxon>
        <taxon>Pterygota</taxon>
        <taxon>Neoptera</taxon>
        <taxon>Endopterygota</taxon>
        <taxon>Lepidoptera</taxon>
        <taxon>Glossata</taxon>
        <taxon>Ditrysia</taxon>
        <taxon>Papilionoidea</taxon>
        <taxon>Papilionidae</taxon>
        <taxon>Parnassiinae</taxon>
        <taxon>Parnassini</taxon>
        <taxon>Parnassius</taxon>
        <taxon>Parnassius</taxon>
    </lineage>
</organism>
<feature type="compositionally biased region" description="Polar residues" evidence="1">
    <location>
        <begin position="226"/>
        <end position="236"/>
    </location>
</feature>
<feature type="region of interest" description="Disordered" evidence="1">
    <location>
        <begin position="1"/>
        <end position="116"/>
    </location>
</feature>
<feature type="compositionally biased region" description="Low complexity" evidence="1">
    <location>
        <begin position="2418"/>
        <end position="2433"/>
    </location>
</feature>
<keyword evidence="3" id="KW-1185">Reference proteome</keyword>
<proteinExistence type="predicted"/>
<feature type="region of interest" description="Disordered" evidence="1">
    <location>
        <begin position="2400"/>
        <end position="2458"/>
    </location>
</feature>
<accession>A0A8S3WYP3</accession>
<feature type="region of interest" description="Disordered" evidence="1">
    <location>
        <begin position="2105"/>
        <end position="2157"/>
    </location>
</feature>
<reference evidence="2" key="1">
    <citation type="submission" date="2021-04" db="EMBL/GenBank/DDBJ databases">
        <authorList>
            <person name="Tunstrom K."/>
        </authorList>
    </citation>
    <scope>NUCLEOTIDE SEQUENCE</scope>
</reference>
<name>A0A8S3WYP3_PARAO</name>
<feature type="compositionally biased region" description="Polar residues" evidence="1">
    <location>
        <begin position="2105"/>
        <end position="2130"/>
    </location>
</feature>
<dbReference type="EMBL" id="CAJQZP010000847">
    <property type="protein sequence ID" value="CAG4987972.1"/>
    <property type="molecule type" value="Genomic_DNA"/>
</dbReference>